<dbReference type="AlphaFoldDB" id="A0A1X6P222"/>
<proteinExistence type="predicted"/>
<gene>
    <name evidence="1" type="ORF">BU14_0262s0005</name>
</gene>
<evidence type="ECO:0000313" key="1">
    <source>
        <dbReference type="EMBL" id="OSX74888.1"/>
    </source>
</evidence>
<sequence length="679" mass="69865">MAPFYGASALDSEAAASVISTRGGPFCLLAHSSSLTSGRNGTTLTSRASGLNRAANKWVRNGVVNGAPNGEAGGSALSRPLMFTLRPPTVHCPSGCQDVNDAVAEAWARGGGAAWLPGAPAVNYSPAEGGCFSLATADGGPLSDAALSAALDSIESAALDACVSRHLVEGGDDRLHLANGVNRYFCAPVSPPMDTILRGACTCSPPTPAGWHAARGLLRDLWTGCTTFEEATVAVRKRLPAALGLEPHMLPAAEHDIQVVLHPSGSDAELVPLAIAEARAAEVGCSRVINIIAAAGEVGSGTAPAAGGRHFSAFPPIGDRVPLDGVAAGFSPTTTVVELAPRSSNGRVLTDYDQRVVAAVVAAEAEAAAAGEAAPFFVLHAVDGSKTGLRVPSVSAIDALRTRLGPRVLLVLDACQCRSDAAELAWYLGRGAVVLVTASKFFAAPGFCGAVLVPPSAAGPLSTVPTEAIPRGFRDYLTCSEVPHAMPALRGALPAGPNNIGLLLRWECGLTEMELYAKQRSCLDAPIRAWVRRVKALVRTREPRLSLLDECDDCAVAAGTTGATRVGGVNTIVSIKFLSGCGEGLLTAADLRKLHRYLTCDASTALPPTASAEERAAVVPVCMVGQPVKLGPYGVLRLAMSAPLARKVATPAGLAEALEQDAVVLDKMVILGRYCDVLA</sequence>
<accession>A0A1X6P222</accession>
<keyword evidence="2" id="KW-1185">Reference proteome</keyword>
<protein>
    <submittedName>
        <fullName evidence="1">Uncharacterized protein</fullName>
    </submittedName>
</protein>
<reference evidence="1 2" key="1">
    <citation type="submission" date="2017-03" db="EMBL/GenBank/DDBJ databases">
        <title>WGS assembly of Porphyra umbilicalis.</title>
        <authorList>
            <person name="Brawley S.H."/>
            <person name="Blouin N.A."/>
            <person name="Ficko-Blean E."/>
            <person name="Wheeler G.L."/>
            <person name="Lohr M."/>
            <person name="Goodson H.V."/>
            <person name="Jenkins J.W."/>
            <person name="Blaby-Haas C.E."/>
            <person name="Helliwell K.E."/>
            <person name="Chan C."/>
            <person name="Marriage T."/>
            <person name="Bhattacharya D."/>
            <person name="Klein A.S."/>
            <person name="Badis Y."/>
            <person name="Brodie J."/>
            <person name="Cao Y."/>
            <person name="Collen J."/>
            <person name="Dittami S.M."/>
            <person name="Gachon C.M."/>
            <person name="Green B.R."/>
            <person name="Karpowicz S."/>
            <person name="Kim J.W."/>
            <person name="Kudahl U."/>
            <person name="Lin S."/>
            <person name="Michel G."/>
            <person name="Mittag M."/>
            <person name="Olson B.J."/>
            <person name="Pangilinan J."/>
            <person name="Peng Y."/>
            <person name="Qiu H."/>
            <person name="Shu S."/>
            <person name="Singer J.T."/>
            <person name="Smith A.G."/>
            <person name="Sprecher B.N."/>
            <person name="Wagner V."/>
            <person name="Wang W."/>
            <person name="Wang Z.-Y."/>
            <person name="Yan J."/>
            <person name="Yarish C."/>
            <person name="Zoeuner-Riek S."/>
            <person name="Zhuang Y."/>
            <person name="Zou Y."/>
            <person name="Lindquist E.A."/>
            <person name="Grimwood J."/>
            <person name="Barry K."/>
            <person name="Rokhsar D.S."/>
            <person name="Schmutz J."/>
            <person name="Stiller J.W."/>
            <person name="Grossman A.R."/>
            <person name="Prochnik S.E."/>
        </authorList>
    </citation>
    <scope>NUCLEOTIDE SEQUENCE [LARGE SCALE GENOMIC DNA]</scope>
    <source>
        <strain evidence="1">4086291</strain>
    </source>
</reference>
<dbReference type="Proteomes" id="UP000218209">
    <property type="component" value="Unassembled WGS sequence"/>
</dbReference>
<name>A0A1X6P222_PORUM</name>
<organism evidence="1 2">
    <name type="scientific">Porphyra umbilicalis</name>
    <name type="common">Purple laver</name>
    <name type="synonym">Red alga</name>
    <dbReference type="NCBI Taxonomy" id="2786"/>
    <lineage>
        <taxon>Eukaryota</taxon>
        <taxon>Rhodophyta</taxon>
        <taxon>Bangiophyceae</taxon>
        <taxon>Bangiales</taxon>
        <taxon>Bangiaceae</taxon>
        <taxon>Porphyra</taxon>
    </lineage>
</organism>
<dbReference type="OrthoDB" id="5034579at2759"/>
<dbReference type="EMBL" id="KV918925">
    <property type="protein sequence ID" value="OSX74888.1"/>
    <property type="molecule type" value="Genomic_DNA"/>
</dbReference>
<evidence type="ECO:0000313" key="2">
    <source>
        <dbReference type="Proteomes" id="UP000218209"/>
    </source>
</evidence>